<evidence type="ECO:0000313" key="2">
    <source>
        <dbReference type="EMBL" id="KAF4135663.1"/>
    </source>
</evidence>
<accession>A0A833WV03</accession>
<keyword evidence="4" id="KW-1185">Reference proteome</keyword>
<evidence type="ECO:0000313" key="3">
    <source>
        <dbReference type="EMBL" id="KAF4138674.1"/>
    </source>
</evidence>
<reference evidence="1" key="1">
    <citation type="submission" date="2020-04" db="EMBL/GenBank/DDBJ databases">
        <title>Hybrid Assembly of Korean Phytophthora infestans isolates.</title>
        <authorList>
            <person name="Prokchorchik M."/>
            <person name="Lee Y."/>
            <person name="Seo J."/>
            <person name="Cho J.-H."/>
            <person name="Park Y.-E."/>
            <person name="Jang D.-C."/>
            <person name="Im J.-S."/>
            <person name="Choi J.-G."/>
            <person name="Park H.-J."/>
            <person name="Lee G.-B."/>
            <person name="Lee Y.-G."/>
            <person name="Hong S.-Y."/>
            <person name="Cho K."/>
            <person name="Sohn K.H."/>
        </authorList>
    </citation>
    <scope>NUCLEOTIDE SEQUENCE</scope>
    <source>
        <strain evidence="1">KR_1_A1</strain>
        <strain evidence="2">KR_2_A2</strain>
    </source>
</reference>
<protein>
    <submittedName>
        <fullName evidence="1">Uncharacterized protein</fullName>
    </submittedName>
</protein>
<sequence>MADLYSYVLSMEARKGEAVGVDHVHGGQSSEAVDTIEDGDQMNSSMQHAVESQVGIVEDTSQRLSNNGTEGRFSVDVTRPIKVSSAEWIDPRQKQYSQIDTVLCKRPSALVLGVFEEGELLDGLSK</sequence>
<dbReference type="Proteomes" id="UP000602510">
    <property type="component" value="Unassembled WGS sequence"/>
</dbReference>
<dbReference type="EMBL" id="JAACNO010002081">
    <property type="protein sequence ID" value="KAF4135663.1"/>
    <property type="molecule type" value="Genomic_DNA"/>
</dbReference>
<dbReference type="Proteomes" id="UP000704712">
    <property type="component" value="Unassembled WGS sequence"/>
</dbReference>
<comment type="caution">
    <text evidence="1">The sequence shown here is derived from an EMBL/GenBank/DDBJ whole genome shotgun (WGS) entry which is preliminary data.</text>
</comment>
<dbReference type="EMBL" id="JAACNO010001646">
    <property type="protein sequence ID" value="KAF4138674.1"/>
    <property type="molecule type" value="Genomic_DNA"/>
</dbReference>
<name>A0A833WV03_PHYIN</name>
<dbReference type="AlphaFoldDB" id="A0A833WV03"/>
<evidence type="ECO:0000313" key="1">
    <source>
        <dbReference type="EMBL" id="KAF4038496.1"/>
    </source>
</evidence>
<gene>
    <name evidence="1" type="ORF">GN244_ATG09370</name>
    <name evidence="3" type="ORF">GN958_ATG12110</name>
    <name evidence="2" type="ORF">GN958_ATG15142</name>
</gene>
<organism evidence="1 4">
    <name type="scientific">Phytophthora infestans</name>
    <name type="common">Potato late blight agent</name>
    <name type="synonym">Botrytis infestans</name>
    <dbReference type="NCBI Taxonomy" id="4787"/>
    <lineage>
        <taxon>Eukaryota</taxon>
        <taxon>Sar</taxon>
        <taxon>Stramenopiles</taxon>
        <taxon>Oomycota</taxon>
        <taxon>Peronosporomycetes</taxon>
        <taxon>Peronosporales</taxon>
        <taxon>Peronosporaceae</taxon>
        <taxon>Phytophthora</taxon>
    </lineage>
</organism>
<evidence type="ECO:0000313" key="4">
    <source>
        <dbReference type="Proteomes" id="UP000602510"/>
    </source>
</evidence>
<proteinExistence type="predicted"/>
<dbReference type="EMBL" id="WSZM01000193">
    <property type="protein sequence ID" value="KAF4038496.1"/>
    <property type="molecule type" value="Genomic_DNA"/>
</dbReference>